<keyword evidence="3" id="KW-1185">Reference proteome</keyword>
<protein>
    <recommendedName>
        <fullName evidence="1">PD-(D/E)XK nuclease-like domain-containing protein</fullName>
    </recommendedName>
</protein>
<proteinExistence type="predicted"/>
<name>A0A0A0JVY4_9MICO</name>
<evidence type="ECO:0000313" key="2">
    <source>
        <dbReference type="EMBL" id="KGN40844.1"/>
    </source>
</evidence>
<sequence>MLPATVAGFAPNLMWPASIDAYDVAKSELTAGAGIIYEDRLRRNLLSSQPLCFNLFGYLSQVDANALLPWVRLYAARAVSVSRIRLEYSPSVSELGAAPLGGSAFDAFVEYTLPGESKGFIGIETKYHEDLAKGLKIPPEGSAARDKYARETRLRAWLTGAESRLIEHRKNLQFWYNQLLAQRTHELVTDSMGGRLYEEFTEVVVACRQDESAKAVVRTVAAQLAEGHAGTLRFCAIDDVVSTVAGHDDWKREFHERYTDFTPIQDYLEARSPLTSA</sequence>
<accession>A0A0A0JVY4</accession>
<reference evidence="2 3" key="1">
    <citation type="submission" date="2013-08" db="EMBL/GenBank/DDBJ databases">
        <title>The genome sequence of Knoellia aerolata.</title>
        <authorList>
            <person name="Zhu W."/>
            <person name="Wang G."/>
        </authorList>
    </citation>
    <scope>NUCLEOTIDE SEQUENCE [LARGE SCALE GENOMIC DNA]</scope>
    <source>
        <strain evidence="2 3">DSM 18566</strain>
    </source>
</reference>
<gene>
    <name evidence="2" type="ORF">N801_11075</name>
</gene>
<comment type="caution">
    <text evidence="2">The sequence shown here is derived from an EMBL/GenBank/DDBJ whole genome shotgun (WGS) entry which is preliminary data.</text>
</comment>
<feature type="domain" description="PD-(D/E)XK nuclease-like" evidence="1">
    <location>
        <begin position="11"/>
        <end position="260"/>
    </location>
</feature>
<dbReference type="Proteomes" id="UP000030013">
    <property type="component" value="Unassembled WGS sequence"/>
</dbReference>
<evidence type="ECO:0000259" key="1">
    <source>
        <dbReference type="Pfam" id="PF20796"/>
    </source>
</evidence>
<evidence type="ECO:0000313" key="3">
    <source>
        <dbReference type="Proteomes" id="UP000030013"/>
    </source>
</evidence>
<organism evidence="2 3">
    <name type="scientific">Knoellia aerolata DSM 18566</name>
    <dbReference type="NCBI Taxonomy" id="1385519"/>
    <lineage>
        <taxon>Bacteria</taxon>
        <taxon>Bacillati</taxon>
        <taxon>Actinomycetota</taxon>
        <taxon>Actinomycetes</taxon>
        <taxon>Micrococcales</taxon>
        <taxon>Intrasporangiaceae</taxon>
        <taxon>Knoellia</taxon>
    </lineage>
</organism>
<dbReference type="Pfam" id="PF20796">
    <property type="entry name" value="PDDEXK_13"/>
    <property type="match status" value="1"/>
</dbReference>
<dbReference type="InterPro" id="IPR048822">
    <property type="entry name" value="PDDEXK_13"/>
</dbReference>
<dbReference type="AlphaFoldDB" id="A0A0A0JVY4"/>
<dbReference type="eggNOG" id="ENOG502ZAUM">
    <property type="taxonomic scope" value="Bacteria"/>
</dbReference>
<dbReference type="EMBL" id="AVPL01000030">
    <property type="protein sequence ID" value="KGN40844.1"/>
    <property type="molecule type" value="Genomic_DNA"/>
</dbReference>